<organism evidence="1 2">
    <name type="scientific">Scortum barcoo</name>
    <name type="common">barcoo grunter</name>
    <dbReference type="NCBI Taxonomy" id="214431"/>
    <lineage>
        <taxon>Eukaryota</taxon>
        <taxon>Metazoa</taxon>
        <taxon>Chordata</taxon>
        <taxon>Craniata</taxon>
        <taxon>Vertebrata</taxon>
        <taxon>Euteleostomi</taxon>
        <taxon>Actinopterygii</taxon>
        <taxon>Neopterygii</taxon>
        <taxon>Teleostei</taxon>
        <taxon>Neoteleostei</taxon>
        <taxon>Acanthomorphata</taxon>
        <taxon>Eupercaria</taxon>
        <taxon>Centrarchiformes</taxon>
        <taxon>Terapontoidei</taxon>
        <taxon>Terapontidae</taxon>
        <taxon>Scortum</taxon>
    </lineage>
</organism>
<name>A0ACB8VNL1_9TELE</name>
<evidence type="ECO:0000313" key="1">
    <source>
        <dbReference type="EMBL" id="KAI3357212.1"/>
    </source>
</evidence>
<keyword evidence="2" id="KW-1185">Reference proteome</keyword>
<accession>A0ACB8VNL1</accession>
<sequence length="238" mass="26616">MPDRKSMFMFVTMNAEMNSARCLMREGESGFVTPAIIILKMEPMPSLAVANNLELADIPPELCDLNILERHLIAKCITFAKIIPLPKGRQRAIHGNVVCVPSEVQETVDALPRLRSESQVMRVKLKRRLCYRGHQLFQTVTWSKLVQALHKLKHIHPQFVAPVSALIAAVYRPPDYSVSSFLANLGSLLDSLEIMDCHPIIVCGDFNENIFSNARDTVLLTTPASLGFTFFSPVRISS</sequence>
<dbReference type="Proteomes" id="UP000831701">
    <property type="component" value="Chromosome 19"/>
</dbReference>
<reference evidence="1" key="1">
    <citation type="submission" date="2022-04" db="EMBL/GenBank/DDBJ databases">
        <title>Jade perch genome.</title>
        <authorList>
            <person name="Chao B."/>
        </authorList>
    </citation>
    <scope>NUCLEOTIDE SEQUENCE</scope>
    <source>
        <strain evidence="1">CB-2022</strain>
    </source>
</reference>
<proteinExistence type="predicted"/>
<protein>
    <submittedName>
        <fullName evidence="1">Uncharacterized protein</fullName>
    </submittedName>
</protein>
<dbReference type="EMBL" id="CM041549">
    <property type="protein sequence ID" value="KAI3357212.1"/>
    <property type="molecule type" value="Genomic_DNA"/>
</dbReference>
<comment type="caution">
    <text evidence="1">The sequence shown here is derived from an EMBL/GenBank/DDBJ whole genome shotgun (WGS) entry which is preliminary data.</text>
</comment>
<gene>
    <name evidence="1" type="ORF">L3Q82_015677</name>
</gene>
<evidence type="ECO:0000313" key="2">
    <source>
        <dbReference type="Proteomes" id="UP000831701"/>
    </source>
</evidence>